<dbReference type="EMBL" id="CP061173">
    <property type="protein sequence ID" value="QNR70476.1"/>
    <property type="molecule type" value="Genomic_DNA"/>
</dbReference>
<dbReference type="AlphaFoldDB" id="A0A7H0YHB8"/>
<evidence type="ECO:0000313" key="2">
    <source>
        <dbReference type="Proteomes" id="UP000516384"/>
    </source>
</evidence>
<proteinExistence type="predicted"/>
<dbReference type="Proteomes" id="UP000516384">
    <property type="component" value="Plasmid pPlas1"/>
</dbReference>
<dbReference type="RefSeq" id="WP_190299783.1">
    <property type="nucleotide sequence ID" value="NZ_CP061173.1"/>
</dbReference>
<dbReference type="Gene3D" id="2.10.230.10">
    <property type="entry name" value="Heat shock protein DnaJ, cysteine-rich domain"/>
    <property type="match status" value="1"/>
</dbReference>
<organism evidence="1 2">
    <name type="scientific">Paenibacillus peoriae</name>
    <dbReference type="NCBI Taxonomy" id="59893"/>
    <lineage>
        <taxon>Bacteria</taxon>
        <taxon>Bacillati</taxon>
        <taxon>Bacillota</taxon>
        <taxon>Bacilli</taxon>
        <taxon>Bacillales</taxon>
        <taxon>Paenibacillaceae</taxon>
        <taxon>Paenibacillus</taxon>
    </lineage>
</organism>
<geneLocation type="plasmid" evidence="1 2">
    <name>pPlas1</name>
</geneLocation>
<sequence>MNKDMFKRSLSIAQDIVDHSYNLVAAEAEVSEHYRERDTYFKELLGEDMHLSFQPDIKTPVSAAFLDLLEPETLRLAQLHYANRQKDNSRTAKEYFVNAILEESITDEHLLMNTVPRSVSEYVQVCGDVLKDMRSPKLSKLLVRLYGEQSSVVKWYTNKCPRNAVRGLEQSIHLSIMPHHIAGMSYFAPLHQGGEKWMNGFSGTSCMDPVNNSAGRTVLQLMASIRDEYLGIAYLTDPNDTDIWKPKYLARALVRVFYIDNEPHMILCRPYYVSNSAQHILIEGLKQRFKNLHYVTEMREKYALRRDTTTFKLFYTENVVYEVESGKYVTCGHCEGSGKDPEEPEWDCEECDGEGELDIGGDYLPYVDDTDYVQVHYTGGSQTVELPNQYLLEKGMKAPFFVTEEATTKKINIRTLVQLLAG</sequence>
<reference evidence="1 2" key="1">
    <citation type="submission" date="2020-09" db="EMBL/GenBank/DDBJ databases">
        <title>Characterization of Paenibacillus peoriae strain ZF390 with broad-spectrum antimicrobial activity as a potential biocontrol agent.</title>
        <authorList>
            <person name="Li L."/>
            <person name="Zhao Y."/>
            <person name="Li B."/>
            <person name="Xie X."/>
        </authorList>
    </citation>
    <scope>NUCLEOTIDE SEQUENCE [LARGE SCALE GENOMIC DNA]</scope>
    <source>
        <strain evidence="1 2">ZF390</strain>
        <plasmid evidence="1 2">pPlas1</plasmid>
    </source>
</reference>
<gene>
    <name evidence="1" type="ORF">IAQ67_28620</name>
</gene>
<name>A0A7H0YHB8_9BACL</name>
<protein>
    <submittedName>
        <fullName evidence="1">Uncharacterized protein</fullName>
    </submittedName>
</protein>
<dbReference type="InterPro" id="IPR036410">
    <property type="entry name" value="HSP_DnaJ_Cys-rich_dom_sf"/>
</dbReference>
<keyword evidence="1" id="KW-0614">Plasmid</keyword>
<dbReference type="SUPFAM" id="SSF57938">
    <property type="entry name" value="DnaJ/Hsp40 cysteine-rich domain"/>
    <property type="match status" value="1"/>
</dbReference>
<accession>A0A7H0YHB8</accession>
<evidence type="ECO:0000313" key="1">
    <source>
        <dbReference type="EMBL" id="QNR70476.1"/>
    </source>
</evidence>